<name>A0ABQ5ZDJ4_9HYPH</name>
<evidence type="ECO:0008006" key="3">
    <source>
        <dbReference type="Google" id="ProtNLM"/>
    </source>
</evidence>
<dbReference type="EMBL" id="BSOP01000006">
    <property type="protein sequence ID" value="GLR49834.1"/>
    <property type="molecule type" value="Genomic_DNA"/>
</dbReference>
<evidence type="ECO:0000313" key="2">
    <source>
        <dbReference type="Proteomes" id="UP001156702"/>
    </source>
</evidence>
<organism evidence="1 2">
    <name type="scientific">Shinella yambaruensis</name>
    <dbReference type="NCBI Taxonomy" id="415996"/>
    <lineage>
        <taxon>Bacteria</taxon>
        <taxon>Pseudomonadati</taxon>
        <taxon>Pseudomonadota</taxon>
        <taxon>Alphaproteobacteria</taxon>
        <taxon>Hyphomicrobiales</taxon>
        <taxon>Rhizobiaceae</taxon>
        <taxon>Shinella</taxon>
    </lineage>
</organism>
<reference evidence="2" key="1">
    <citation type="journal article" date="2019" name="Int. J. Syst. Evol. Microbiol.">
        <title>The Global Catalogue of Microorganisms (GCM) 10K type strain sequencing project: providing services to taxonomists for standard genome sequencing and annotation.</title>
        <authorList>
            <consortium name="The Broad Institute Genomics Platform"/>
            <consortium name="The Broad Institute Genome Sequencing Center for Infectious Disease"/>
            <person name="Wu L."/>
            <person name="Ma J."/>
        </authorList>
    </citation>
    <scope>NUCLEOTIDE SEQUENCE [LARGE SCALE GENOMIC DNA]</scope>
    <source>
        <strain evidence="2">NBRC 102122</strain>
    </source>
</reference>
<accession>A0ABQ5ZDJ4</accession>
<comment type="caution">
    <text evidence="1">The sequence shown here is derived from an EMBL/GenBank/DDBJ whole genome shotgun (WGS) entry which is preliminary data.</text>
</comment>
<protein>
    <recommendedName>
        <fullName evidence="3">DUF551 domain-containing protein</fullName>
    </recommendedName>
</protein>
<gene>
    <name evidence="1" type="ORF">GCM10007923_10390</name>
</gene>
<evidence type="ECO:0000313" key="1">
    <source>
        <dbReference type="EMBL" id="GLR49834.1"/>
    </source>
</evidence>
<sequence>MWQPVSIAPYNQDLELAVIDRDGTHTLVFPCRRTLVGWVKSGTRERVDVSPTHWRPWDAEKPPGVR</sequence>
<keyword evidence="2" id="KW-1185">Reference proteome</keyword>
<dbReference type="Proteomes" id="UP001156702">
    <property type="component" value="Unassembled WGS sequence"/>
</dbReference>
<proteinExistence type="predicted"/>